<dbReference type="AlphaFoldDB" id="A0A6L6QQL4"/>
<keyword evidence="2" id="KW-1185">Reference proteome</keyword>
<dbReference type="InterPro" id="IPR000415">
    <property type="entry name" value="Nitroreductase-like"/>
</dbReference>
<dbReference type="Proteomes" id="UP000472320">
    <property type="component" value="Unassembled WGS sequence"/>
</dbReference>
<evidence type="ECO:0000313" key="2">
    <source>
        <dbReference type="Proteomes" id="UP000472320"/>
    </source>
</evidence>
<name>A0A6L6QQL4_9BURK</name>
<dbReference type="OrthoDB" id="272552at2"/>
<dbReference type="RefSeq" id="WP_155457286.1">
    <property type="nucleotide sequence ID" value="NZ_WNKX01000041.1"/>
</dbReference>
<comment type="caution">
    <text evidence="1">The sequence shown here is derived from an EMBL/GenBank/DDBJ whole genome shotgun (WGS) entry which is preliminary data.</text>
</comment>
<dbReference type="GO" id="GO:0016491">
    <property type="term" value="F:oxidoreductase activity"/>
    <property type="evidence" value="ECO:0007669"/>
    <property type="project" value="InterPro"/>
</dbReference>
<dbReference type="SUPFAM" id="SSF55469">
    <property type="entry name" value="FMN-dependent nitroreductase-like"/>
    <property type="match status" value="1"/>
</dbReference>
<organism evidence="1 2">
    <name type="scientific">Massilia eburnea</name>
    <dbReference type="NCBI Taxonomy" id="1776165"/>
    <lineage>
        <taxon>Bacteria</taxon>
        <taxon>Pseudomonadati</taxon>
        <taxon>Pseudomonadota</taxon>
        <taxon>Betaproteobacteria</taxon>
        <taxon>Burkholderiales</taxon>
        <taxon>Oxalobacteraceae</taxon>
        <taxon>Telluria group</taxon>
        <taxon>Massilia</taxon>
    </lineage>
</organism>
<gene>
    <name evidence="1" type="ORF">GM658_27380</name>
</gene>
<protein>
    <recommendedName>
        <fullName evidence="3">Nitroreductase</fullName>
    </recommendedName>
</protein>
<evidence type="ECO:0008006" key="3">
    <source>
        <dbReference type="Google" id="ProtNLM"/>
    </source>
</evidence>
<reference evidence="1 2" key="1">
    <citation type="submission" date="2019-11" db="EMBL/GenBank/DDBJ databases">
        <title>Type strains purchased from KCTC, JCM and DSMZ.</title>
        <authorList>
            <person name="Lu H."/>
        </authorList>
    </citation>
    <scope>NUCLEOTIDE SEQUENCE [LARGE SCALE GENOMIC DNA]</scope>
    <source>
        <strain evidence="1 2">JCM 31587</strain>
    </source>
</reference>
<sequence length="358" mass="38177">MTATADFIVRLAETGAMAPTADNGQACYIDWDGRTLGLAYAQRHAASNVFGPDSHGTLLGIGAVAENISAALAANGLDAPWQWAEAGGQPYGTLALPSLPGQFAAPAGPAARHTNRFPYRKAALPPALLEKLAAGSQGGNRVTVLSDAASIKRLVRQVRTSAEARFCNPALHRWLFDCLRRTPEEVARGDGLDMRTLGLPPGGAALLRFIADWERMAALNRFGMYKLMALAEVGQISAAPALVCITGGGARRDVLEAGRLLVRVWSEINLAGVAVQPFYVVSDQLNRLHEGILPPGFEQKIGAVEAEVGQLLALAPGQQLHMILRVGYPTVEPVRSRRLPLDQVLRHKAFSKDLASSS</sequence>
<proteinExistence type="predicted"/>
<evidence type="ECO:0000313" key="1">
    <source>
        <dbReference type="EMBL" id="MTW14344.1"/>
    </source>
</evidence>
<dbReference type="EMBL" id="WNKX01000041">
    <property type="protein sequence ID" value="MTW14344.1"/>
    <property type="molecule type" value="Genomic_DNA"/>
</dbReference>
<accession>A0A6L6QQL4</accession>
<dbReference type="Gene3D" id="3.40.109.10">
    <property type="entry name" value="NADH Oxidase"/>
    <property type="match status" value="1"/>
</dbReference>